<dbReference type="PIRSF" id="PIRSF000641">
    <property type="entry name" value="SRK"/>
    <property type="match status" value="1"/>
</dbReference>
<evidence type="ECO:0000259" key="28">
    <source>
        <dbReference type="PROSITE" id="PS50948"/>
    </source>
</evidence>
<dbReference type="SMART" id="SM00108">
    <property type="entry name" value="B_lectin"/>
    <property type="match status" value="1"/>
</dbReference>
<keyword evidence="6 23" id="KW-0812">Transmembrane</keyword>
<dbReference type="GO" id="GO:0005886">
    <property type="term" value="C:plasma membrane"/>
    <property type="evidence" value="ECO:0007669"/>
    <property type="project" value="UniProtKB-SubCell"/>
</dbReference>
<feature type="region of interest" description="Disordered" evidence="22">
    <location>
        <begin position="480"/>
        <end position="499"/>
    </location>
</feature>
<evidence type="ECO:0000256" key="7">
    <source>
        <dbReference type="ARBA" id="ARBA00022729"/>
    </source>
</evidence>
<evidence type="ECO:0000256" key="24">
    <source>
        <dbReference type="SAM" id="SignalP"/>
    </source>
</evidence>
<proteinExistence type="inferred from homology"/>
<dbReference type="FunFam" id="3.30.200.20:FF:000330">
    <property type="entry name" value="G-type lectin S-receptor-like serine/threonine-protein kinase At4g03230"/>
    <property type="match status" value="1"/>
</dbReference>
<evidence type="ECO:0000256" key="6">
    <source>
        <dbReference type="ARBA" id="ARBA00022692"/>
    </source>
</evidence>
<dbReference type="PROSITE" id="PS00108">
    <property type="entry name" value="PROTEIN_KINASE_ST"/>
    <property type="match status" value="1"/>
</dbReference>
<evidence type="ECO:0000256" key="17">
    <source>
        <dbReference type="ARBA" id="ARBA00047899"/>
    </source>
</evidence>
<evidence type="ECO:0000256" key="18">
    <source>
        <dbReference type="ARBA" id="ARBA00048679"/>
    </source>
</evidence>
<evidence type="ECO:0000259" key="25">
    <source>
        <dbReference type="PROSITE" id="PS50011"/>
    </source>
</evidence>
<dbReference type="PROSITE" id="PS50026">
    <property type="entry name" value="EGF_3"/>
    <property type="match status" value="1"/>
</dbReference>
<dbReference type="CDD" id="cd01098">
    <property type="entry name" value="PAN_AP_plant"/>
    <property type="match status" value="1"/>
</dbReference>
<evidence type="ECO:0000259" key="26">
    <source>
        <dbReference type="PROSITE" id="PS50026"/>
    </source>
</evidence>
<dbReference type="Proteomes" id="UP001634007">
    <property type="component" value="Unassembled WGS sequence"/>
</dbReference>
<dbReference type="FunFam" id="2.90.10.10:FF:000005">
    <property type="entry name" value="G-type lectin S-receptor-like serine/threonine-protein kinase"/>
    <property type="match status" value="1"/>
</dbReference>
<evidence type="ECO:0000256" key="22">
    <source>
        <dbReference type="SAM" id="MobiDB-lite"/>
    </source>
</evidence>
<dbReference type="Pfam" id="PF08276">
    <property type="entry name" value="PAN_2"/>
    <property type="match status" value="1"/>
</dbReference>
<evidence type="ECO:0000256" key="5">
    <source>
        <dbReference type="ARBA" id="ARBA00022679"/>
    </source>
</evidence>
<feature type="signal peptide" evidence="24">
    <location>
        <begin position="1"/>
        <end position="22"/>
    </location>
</feature>
<dbReference type="AlphaFoldDB" id="A0ABD3L1K0"/>
<feature type="domain" description="Apple" evidence="28">
    <location>
        <begin position="340"/>
        <end position="421"/>
    </location>
</feature>
<keyword evidence="4 20" id="KW-0245">EGF-like domain</keyword>
<dbReference type="Pfam" id="PF00954">
    <property type="entry name" value="S_locus_glycop"/>
    <property type="match status" value="1"/>
</dbReference>
<keyword evidence="9 19" id="KW-0547">Nucleotide-binding</keyword>
<feature type="domain" description="Bulb-type lectin" evidence="27">
    <location>
        <begin position="23"/>
        <end position="146"/>
    </location>
</feature>
<evidence type="ECO:0000256" key="23">
    <source>
        <dbReference type="SAM" id="Phobius"/>
    </source>
</evidence>
<keyword evidence="16" id="KW-0325">Glycoprotein</keyword>
<dbReference type="InterPro" id="IPR001245">
    <property type="entry name" value="Ser-Thr/Tyr_kinase_cat_dom"/>
</dbReference>
<dbReference type="PROSITE" id="PS50011">
    <property type="entry name" value="PROTEIN_KINASE_DOM"/>
    <property type="match status" value="1"/>
</dbReference>
<comment type="caution">
    <text evidence="29">The sequence shown here is derived from an EMBL/GenBank/DDBJ whole genome shotgun (WGS) entry which is preliminary data.</text>
</comment>
<comment type="catalytic activity">
    <reaction evidence="18 19">
        <text>L-seryl-[protein] + ATP = O-phospho-L-seryl-[protein] + ADP + H(+)</text>
        <dbReference type="Rhea" id="RHEA:17989"/>
        <dbReference type="Rhea" id="RHEA-COMP:9863"/>
        <dbReference type="Rhea" id="RHEA-COMP:11604"/>
        <dbReference type="ChEBI" id="CHEBI:15378"/>
        <dbReference type="ChEBI" id="CHEBI:29999"/>
        <dbReference type="ChEBI" id="CHEBI:30616"/>
        <dbReference type="ChEBI" id="CHEBI:83421"/>
        <dbReference type="ChEBI" id="CHEBI:456216"/>
        <dbReference type="EC" id="2.7.11.1"/>
    </reaction>
</comment>
<feature type="domain" description="Protein kinase" evidence="25">
    <location>
        <begin position="519"/>
        <end position="797"/>
    </location>
</feature>
<gene>
    <name evidence="29" type="ORF">ACJRO7_017497</name>
</gene>
<keyword evidence="15" id="KW-0675">Receptor</keyword>
<dbReference type="SMART" id="SM00220">
    <property type="entry name" value="S_TKc"/>
    <property type="match status" value="1"/>
</dbReference>
<keyword evidence="13 23" id="KW-0472">Membrane</keyword>
<dbReference type="InterPro" id="IPR017441">
    <property type="entry name" value="Protein_kinase_ATP_BS"/>
</dbReference>
<dbReference type="Gene3D" id="3.30.200.20">
    <property type="entry name" value="Phosphorylase Kinase, domain 1"/>
    <property type="match status" value="1"/>
</dbReference>
<evidence type="ECO:0000256" key="12">
    <source>
        <dbReference type="ARBA" id="ARBA00022989"/>
    </source>
</evidence>
<keyword evidence="30" id="KW-1185">Reference proteome</keyword>
<dbReference type="InterPro" id="IPR036426">
    <property type="entry name" value="Bulb-type_lectin_dom_sf"/>
</dbReference>
<evidence type="ECO:0000256" key="2">
    <source>
        <dbReference type="ARBA" id="ARBA00022475"/>
    </source>
</evidence>
<dbReference type="SUPFAM" id="SSF56112">
    <property type="entry name" value="Protein kinase-like (PK-like)"/>
    <property type="match status" value="1"/>
</dbReference>
<evidence type="ECO:0000256" key="1">
    <source>
        <dbReference type="ARBA" id="ARBA00004251"/>
    </source>
</evidence>
<keyword evidence="12 23" id="KW-1133">Transmembrane helix</keyword>
<dbReference type="InterPro" id="IPR024171">
    <property type="entry name" value="SRK-like_kinase"/>
</dbReference>
<keyword evidence="5 19" id="KW-0808">Transferase</keyword>
<dbReference type="PROSITE" id="PS50948">
    <property type="entry name" value="PAN"/>
    <property type="match status" value="1"/>
</dbReference>
<keyword evidence="14" id="KW-1015">Disulfide bond</keyword>
<dbReference type="PANTHER" id="PTHR27002">
    <property type="entry name" value="RECEPTOR-LIKE SERINE/THREONINE-PROTEIN KINASE SD1-8"/>
    <property type="match status" value="1"/>
</dbReference>
<organism evidence="29 30">
    <name type="scientific">Eucalyptus globulus</name>
    <name type="common">Tasmanian blue gum</name>
    <dbReference type="NCBI Taxonomy" id="34317"/>
    <lineage>
        <taxon>Eukaryota</taxon>
        <taxon>Viridiplantae</taxon>
        <taxon>Streptophyta</taxon>
        <taxon>Embryophyta</taxon>
        <taxon>Tracheophyta</taxon>
        <taxon>Spermatophyta</taxon>
        <taxon>Magnoliopsida</taxon>
        <taxon>eudicotyledons</taxon>
        <taxon>Gunneridae</taxon>
        <taxon>Pentapetalae</taxon>
        <taxon>rosids</taxon>
        <taxon>malvids</taxon>
        <taxon>Myrtales</taxon>
        <taxon>Myrtaceae</taxon>
        <taxon>Myrtoideae</taxon>
        <taxon>Eucalypteae</taxon>
        <taxon>Eucalyptus</taxon>
    </lineage>
</organism>
<comment type="caution">
    <text evidence="20">Lacks conserved residue(s) required for the propagation of feature annotation.</text>
</comment>
<dbReference type="PANTHER" id="PTHR27002:SF932">
    <property type="entry name" value="RECEPTOR-LIKE SERINE_THREONINE-PROTEIN KINASE"/>
    <property type="match status" value="1"/>
</dbReference>
<dbReference type="InterPro" id="IPR000742">
    <property type="entry name" value="EGF"/>
</dbReference>
<dbReference type="Pfam" id="PF07714">
    <property type="entry name" value="PK_Tyr_Ser-Thr"/>
    <property type="match status" value="1"/>
</dbReference>
<protein>
    <recommendedName>
        <fullName evidence="19">Receptor-like serine/threonine-protein kinase</fullName>
        <ecNumber evidence="19">2.7.11.1</ecNumber>
    </recommendedName>
</protein>
<comment type="catalytic activity">
    <reaction evidence="17 19">
        <text>L-threonyl-[protein] + ATP = O-phospho-L-threonyl-[protein] + ADP + H(+)</text>
        <dbReference type="Rhea" id="RHEA:46608"/>
        <dbReference type="Rhea" id="RHEA-COMP:11060"/>
        <dbReference type="Rhea" id="RHEA-COMP:11605"/>
        <dbReference type="ChEBI" id="CHEBI:15378"/>
        <dbReference type="ChEBI" id="CHEBI:30013"/>
        <dbReference type="ChEBI" id="CHEBI:30616"/>
        <dbReference type="ChEBI" id="CHEBI:61977"/>
        <dbReference type="ChEBI" id="CHEBI:456216"/>
        <dbReference type="EC" id="2.7.11.1"/>
    </reaction>
</comment>
<dbReference type="SUPFAM" id="SSF51110">
    <property type="entry name" value="alpha-D-mannose-specific plant lectins"/>
    <property type="match status" value="1"/>
</dbReference>
<dbReference type="Pfam" id="PF01453">
    <property type="entry name" value="B_lectin"/>
    <property type="match status" value="1"/>
</dbReference>
<dbReference type="Gene3D" id="1.10.510.10">
    <property type="entry name" value="Transferase(Phosphotransferase) domain 1"/>
    <property type="match status" value="1"/>
</dbReference>
<evidence type="ECO:0000256" key="16">
    <source>
        <dbReference type="ARBA" id="ARBA00023180"/>
    </source>
</evidence>
<dbReference type="InterPro" id="IPR008271">
    <property type="entry name" value="Ser/Thr_kinase_AS"/>
</dbReference>
<evidence type="ECO:0000256" key="14">
    <source>
        <dbReference type="ARBA" id="ARBA00023157"/>
    </source>
</evidence>
<evidence type="ECO:0000256" key="19">
    <source>
        <dbReference type="PIRNR" id="PIRNR000641"/>
    </source>
</evidence>
<dbReference type="EMBL" id="JBJKBG010000004">
    <property type="protein sequence ID" value="KAL3742020.1"/>
    <property type="molecule type" value="Genomic_DNA"/>
</dbReference>
<evidence type="ECO:0000256" key="8">
    <source>
        <dbReference type="ARBA" id="ARBA00022734"/>
    </source>
</evidence>
<reference evidence="29 30" key="1">
    <citation type="submission" date="2024-11" db="EMBL/GenBank/DDBJ databases">
        <title>Chromosome-level genome assembly of Eucalyptus globulus Labill. provides insights into its genome evolution.</title>
        <authorList>
            <person name="Li X."/>
        </authorList>
    </citation>
    <scope>NUCLEOTIDE SEQUENCE [LARGE SCALE GENOMIC DNA]</scope>
    <source>
        <strain evidence="29">CL2024</strain>
        <tissue evidence="29">Fresh tender leaves</tissue>
    </source>
</reference>
<evidence type="ECO:0000256" key="4">
    <source>
        <dbReference type="ARBA" id="ARBA00022536"/>
    </source>
</evidence>
<evidence type="ECO:0000256" key="20">
    <source>
        <dbReference type="PROSITE-ProRule" id="PRU00076"/>
    </source>
</evidence>
<dbReference type="GO" id="GO:0005524">
    <property type="term" value="F:ATP binding"/>
    <property type="evidence" value="ECO:0007669"/>
    <property type="project" value="UniProtKB-UniRule"/>
</dbReference>
<dbReference type="InterPro" id="IPR001480">
    <property type="entry name" value="Bulb-type_lectin_dom"/>
</dbReference>
<evidence type="ECO:0000313" key="30">
    <source>
        <dbReference type="Proteomes" id="UP001634007"/>
    </source>
</evidence>
<evidence type="ECO:0000256" key="13">
    <source>
        <dbReference type="ARBA" id="ARBA00023136"/>
    </source>
</evidence>
<feature type="chain" id="PRO_5044890227" description="Receptor-like serine/threonine-protein kinase" evidence="24">
    <location>
        <begin position="23"/>
        <end position="836"/>
    </location>
</feature>
<dbReference type="FunFam" id="1.10.510.10:FF:000060">
    <property type="entry name" value="G-type lectin S-receptor-like serine/threonine-protein kinase"/>
    <property type="match status" value="1"/>
</dbReference>
<feature type="binding site" evidence="21">
    <location>
        <position position="547"/>
    </location>
    <ligand>
        <name>ATP</name>
        <dbReference type="ChEBI" id="CHEBI:30616"/>
    </ligand>
</feature>
<feature type="transmembrane region" description="Helical" evidence="23">
    <location>
        <begin position="440"/>
        <end position="462"/>
    </location>
</feature>
<dbReference type="CDD" id="cd14066">
    <property type="entry name" value="STKc_IRAK"/>
    <property type="match status" value="1"/>
</dbReference>
<dbReference type="SMART" id="SM00473">
    <property type="entry name" value="PAN_AP"/>
    <property type="match status" value="1"/>
</dbReference>
<evidence type="ECO:0000259" key="27">
    <source>
        <dbReference type="PROSITE" id="PS50927"/>
    </source>
</evidence>
<accession>A0ABD3L1K0</accession>
<keyword evidence="11 19" id="KW-0067">ATP-binding</keyword>
<keyword evidence="3 19" id="KW-0723">Serine/threonine-protein kinase</keyword>
<dbReference type="PROSITE" id="PS00107">
    <property type="entry name" value="PROTEIN_KINASE_ATP"/>
    <property type="match status" value="1"/>
</dbReference>
<dbReference type="GO" id="GO:0030246">
    <property type="term" value="F:carbohydrate binding"/>
    <property type="evidence" value="ECO:0007669"/>
    <property type="project" value="UniProtKB-KW"/>
</dbReference>
<dbReference type="CDD" id="cd00028">
    <property type="entry name" value="B_lectin"/>
    <property type="match status" value="1"/>
</dbReference>
<evidence type="ECO:0000256" key="9">
    <source>
        <dbReference type="ARBA" id="ARBA00022741"/>
    </source>
</evidence>
<evidence type="ECO:0000256" key="21">
    <source>
        <dbReference type="PROSITE-ProRule" id="PRU10141"/>
    </source>
</evidence>
<dbReference type="PROSITE" id="PS50927">
    <property type="entry name" value="BULB_LECTIN"/>
    <property type="match status" value="1"/>
</dbReference>
<evidence type="ECO:0000256" key="15">
    <source>
        <dbReference type="ARBA" id="ARBA00023170"/>
    </source>
</evidence>
<dbReference type="GO" id="GO:0004674">
    <property type="term" value="F:protein serine/threonine kinase activity"/>
    <property type="evidence" value="ECO:0007669"/>
    <property type="project" value="UniProtKB-KW"/>
</dbReference>
<dbReference type="CDD" id="cd00054">
    <property type="entry name" value="EGF_CA"/>
    <property type="match status" value="1"/>
</dbReference>
<evidence type="ECO:0000313" key="29">
    <source>
        <dbReference type="EMBL" id="KAL3742020.1"/>
    </source>
</evidence>
<dbReference type="Gene3D" id="2.90.10.10">
    <property type="entry name" value="Bulb-type lectin domain"/>
    <property type="match status" value="1"/>
</dbReference>
<evidence type="ECO:0000256" key="11">
    <source>
        <dbReference type="ARBA" id="ARBA00022840"/>
    </source>
</evidence>
<keyword evidence="7 24" id="KW-0732">Signal</keyword>
<feature type="domain" description="EGF-like" evidence="26">
    <location>
        <begin position="282"/>
        <end position="320"/>
    </location>
</feature>
<keyword evidence="8" id="KW-0430">Lectin</keyword>
<dbReference type="InterPro" id="IPR011009">
    <property type="entry name" value="Kinase-like_dom_sf"/>
</dbReference>
<keyword evidence="10 19" id="KW-0418">Kinase</keyword>
<evidence type="ECO:0000256" key="3">
    <source>
        <dbReference type="ARBA" id="ARBA00022527"/>
    </source>
</evidence>
<evidence type="ECO:0000256" key="10">
    <source>
        <dbReference type="ARBA" id="ARBA00022777"/>
    </source>
</evidence>
<dbReference type="InterPro" id="IPR000719">
    <property type="entry name" value="Prot_kinase_dom"/>
</dbReference>
<comment type="similarity">
    <text evidence="19">Belongs to the protein kinase superfamily. Ser/Thr protein kinase family.</text>
</comment>
<sequence length="836" mass="93182">MNTEKGSVYALLLLFLLQGTIGLDILSQNNTIRDGNLLVSSGKRFALGFFSPGNSSHRYVGIWYYQVSEQTIVWVANRERPINGTSGALSIDSDGKLVLHENGSFLVWSTNVSSALSNYSTTARLMDSGNLVLVQDFSERVIWQSFDYPTDTMLPFLKLGLNRKTGLNRFLTSWKSPEDPTPGNCSYRIDPTGYTQLLLYKDGDPYWRAGSWTGDRWSGIPEMTHAFIFNVSFVNDPDEVSIMYGVLDASIITRMVVSESGSLRRSTWHDRDQRWIEFWFAPRDQCDYYGKCGPNSNCNPYDTGQFECTCLPGFEPKSPTDWDLRDGSAGCVRRGGVSVCRSGEGFVKVARVKVPDTTKARANMSLNLKECKEECLRDCSCTAYASASESLGGSGCLMWHGDLLDTRTFGHSGQDLYVRVDAIELARYRKTRSLNQKTSAAIILVSILTALLLAGSFSYCLVIKKRKDCRSHNPPVSDITNSTYLDGPQSVKDHVDGPRGNRDVPLYDLSTIASATNNFSVLNKLGQGGFGSVYKGIMDNGTEIAVKRLSKHSGQGAEEFKNEVRLIAKLQHRNLVRILGCCVEEDEKMLIYEYLPNKSLDAFLFEKTRRSLLDWRKRFEIASGLARGLLYLHQDSRLRIIHRDLKASNVLLDEAMNPKISDFGMARICGADQIQGNTNRVVGTYGYMSPEYAMEGIFSIKSDVYSFGVLLLEIISGKRNSAYYHENPSSNLVGHAWELWKEGNCKDVIDESMGDSCSKEEALRCIQIGLLCVQEFADDRPNMSAVVLMLANNDVALAFPKRPAYVFKSKYHGANLSSSDGTTSVNDVTISEVEGR</sequence>
<keyword evidence="2" id="KW-1003">Cell membrane</keyword>
<comment type="subcellular location">
    <subcellularLocation>
        <location evidence="1">Cell membrane</location>
        <topology evidence="1">Single-pass type I membrane protein</topology>
    </subcellularLocation>
</comment>
<dbReference type="EC" id="2.7.11.1" evidence="19"/>
<dbReference type="InterPro" id="IPR000858">
    <property type="entry name" value="S_locus_glycoprot_dom"/>
</dbReference>
<dbReference type="InterPro" id="IPR003609">
    <property type="entry name" value="Pan_app"/>
</dbReference>
<name>A0ABD3L1K0_EUCGL</name>